<feature type="region of interest" description="Disordered" evidence="13">
    <location>
        <begin position="520"/>
        <end position="547"/>
    </location>
</feature>
<dbReference type="RefSeq" id="WP_425552912.1">
    <property type="nucleotide sequence ID" value="NZ_BAABAU010000003.1"/>
</dbReference>
<dbReference type="InterPro" id="IPR004589">
    <property type="entry name" value="DNA_helicase_ATP-dep_RecQ"/>
</dbReference>
<dbReference type="InterPro" id="IPR036388">
    <property type="entry name" value="WH-like_DNA-bd_sf"/>
</dbReference>
<protein>
    <recommendedName>
        <fullName evidence="11">ATP-dependent DNA helicase RecQ</fullName>
        <ecNumber evidence="10">5.6.2.4</ecNumber>
    </recommendedName>
    <alternativeName>
        <fullName evidence="12">DNA 3'-5' helicase RecQ</fullName>
    </alternativeName>
</protein>
<feature type="compositionally biased region" description="Acidic residues" evidence="13">
    <location>
        <begin position="15"/>
        <end position="28"/>
    </location>
</feature>
<keyword evidence="6" id="KW-0067">ATP-binding</keyword>
<dbReference type="CDD" id="cd17920">
    <property type="entry name" value="DEXHc_RecQ"/>
    <property type="match status" value="1"/>
</dbReference>
<dbReference type="Pfam" id="PF09339">
    <property type="entry name" value="HTH_IclR"/>
    <property type="match status" value="1"/>
</dbReference>
<dbReference type="InterPro" id="IPR011545">
    <property type="entry name" value="DEAD/DEAH_box_helicase_dom"/>
</dbReference>
<dbReference type="EMBL" id="BAABAU010000003">
    <property type="protein sequence ID" value="GAA4266718.1"/>
    <property type="molecule type" value="Genomic_DNA"/>
</dbReference>
<dbReference type="SMART" id="SM00487">
    <property type="entry name" value="DEXDc"/>
    <property type="match status" value="1"/>
</dbReference>
<dbReference type="InterPro" id="IPR001650">
    <property type="entry name" value="Helicase_C-like"/>
</dbReference>
<keyword evidence="4" id="KW-0378">Hydrolase</keyword>
<dbReference type="Proteomes" id="UP001501594">
    <property type="component" value="Unassembled WGS sequence"/>
</dbReference>
<evidence type="ECO:0000259" key="15">
    <source>
        <dbReference type="PROSITE" id="PS51194"/>
    </source>
</evidence>
<feature type="domain" description="Helicase C-terminal" evidence="15">
    <location>
        <begin position="258"/>
        <end position="410"/>
    </location>
</feature>
<dbReference type="InterPro" id="IPR014001">
    <property type="entry name" value="Helicase_ATP-bd"/>
</dbReference>
<comment type="catalytic activity">
    <reaction evidence="9">
        <text>Couples ATP hydrolysis with the unwinding of duplex DNA by translocating in the 3'-5' direction.</text>
        <dbReference type="EC" id="5.6.2.4"/>
    </reaction>
</comment>
<dbReference type="SMART" id="SM00490">
    <property type="entry name" value="HELICc"/>
    <property type="match status" value="1"/>
</dbReference>
<reference evidence="17" key="1">
    <citation type="journal article" date="2019" name="Int. J. Syst. Evol. Microbiol.">
        <title>The Global Catalogue of Microorganisms (GCM) 10K type strain sequencing project: providing services to taxonomists for standard genome sequencing and annotation.</title>
        <authorList>
            <consortium name="The Broad Institute Genomics Platform"/>
            <consortium name="The Broad Institute Genome Sequencing Center for Infectious Disease"/>
            <person name="Wu L."/>
            <person name="Ma J."/>
        </authorList>
    </citation>
    <scope>NUCLEOTIDE SEQUENCE [LARGE SCALE GENOMIC DNA]</scope>
    <source>
        <strain evidence="17">JCM 17442</strain>
    </source>
</reference>
<dbReference type="Pfam" id="PF00270">
    <property type="entry name" value="DEAD"/>
    <property type="match status" value="1"/>
</dbReference>
<evidence type="ECO:0000256" key="3">
    <source>
        <dbReference type="ARBA" id="ARBA00022741"/>
    </source>
</evidence>
<evidence type="ECO:0000256" key="11">
    <source>
        <dbReference type="ARBA" id="ARBA00044535"/>
    </source>
</evidence>
<dbReference type="Gene3D" id="1.10.10.10">
    <property type="entry name" value="Winged helix-like DNA-binding domain superfamily/Winged helix DNA-binding domain"/>
    <property type="match status" value="1"/>
</dbReference>
<dbReference type="InterPro" id="IPR002464">
    <property type="entry name" value="DNA/RNA_helicase_DEAH_CS"/>
</dbReference>
<evidence type="ECO:0000259" key="14">
    <source>
        <dbReference type="PROSITE" id="PS51192"/>
    </source>
</evidence>
<evidence type="ECO:0000256" key="10">
    <source>
        <dbReference type="ARBA" id="ARBA00034808"/>
    </source>
</evidence>
<dbReference type="InterPro" id="IPR005471">
    <property type="entry name" value="Tscrpt_reg_IclR_N"/>
</dbReference>
<dbReference type="SUPFAM" id="SSF52540">
    <property type="entry name" value="P-loop containing nucleoside triphosphate hydrolases"/>
    <property type="match status" value="1"/>
</dbReference>
<dbReference type="PANTHER" id="PTHR13710">
    <property type="entry name" value="DNA HELICASE RECQ FAMILY MEMBER"/>
    <property type="match status" value="1"/>
</dbReference>
<evidence type="ECO:0000313" key="17">
    <source>
        <dbReference type="Proteomes" id="UP001501594"/>
    </source>
</evidence>
<keyword evidence="7" id="KW-0238">DNA-binding</keyword>
<evidence type="ECO:0000313" key="16">
    <source>
        <dbReference type="EMBL" id="GAA4266718.1"/>
    </source>
</evidence>
<dbReference type="PROSITE" id="PS51192">
    <property type="entry name" value="HELICASE_ATP_BIND_1"/>
    <property type="match status" value="1"/>
</dbReference>
<proteinExistence type="inferred from homology"/>
<comment type="similarity">
    <text evidence="1">Belongs to the helicase family. RecQ subfamily.</text>
</comment>
<feature type="compositionally biased region" description="Polar residues" evidence="13">
    <location>
        <begin position="1"/>
        <end position="14"/>
    </location>
</feature>
<dbReference type="SUPFAM" id="SSF46785">
    <property type="entry name" value="Winged helix' DNA-binding domain"/>
    <property type="match status" value="1"/>
</dbReference>
<evidence type="ECO:0000256" key="6">
    <source>
        <dbReference type="ARBA" id="ARBA00022840"/>
    </source>
</evidence>
<evidence type="ECO:0000256" key="13">
    <source>
        <dbReference type="SAM" id="MobiDB-lite"/>
    </source>
</evidence>
<evidence type="ECO:0000256" key="4">
    <source>
        <dbReference type="ARBA" id="ARBA00022801"/>
    </source>
</evidence>
<accession>A0ABP8E3C3</accession>
<gene>
    <name evidence="16" type="ORF">GCM10022256_23300</name>
</gene>
<evidence type="ECO:0000256" key="2">
    <source>
        <dbReference type="ARBA" id="ARBA00022723"/>
    </source>
</evidence>
<dbReference type="Pfam" id="PF16124">
    <property type="entry name" value="RecQ_Zn_bind"/>
    <property type="match status" value="1"/>
</dbReference>
<name>A0ABP8E3C3_9MICO</name>
<dbReference type="PROSITE" id="PS51194">
    <property type="entry name" value="HELICASE_CTER"/>
    <property type="match status" value="1"/>
</dbReference>
<dbReference type="InterPro" id="IPR036390">
    <property type="entry name" value="WH_DNA-bd_sf"/>
</dbReference>
<evidence type="ECO:0000256" key="5">
    <source>
        <dbReference type="ARBA" id="ARBA00022806"/>
    </source>
</evidence>
<keyword evidence="5 16" id="KW-0347">Helicase</keyword>
<evidence type="ECO:0000256" key="1">
    <source>
        <dbReference type="ARBA" id="ARBA00005446"/>
    </source>
</evidence>
<dbReference type="Gene3D" id="3.40.50.300">
    <property type="entry name" value="P-loop containing nucleotide triphosphate hydrolases"/>
    <property type="match status" value="2"/>
</dbReference>
<dbReference type="NCBIfam" id="TIGR00614">
    <property type="entry name" value="recQ_fam"/>
    <property type="match status" value="1"/>
</dbReference>
<evidence type="ECO:0000256" key="12">
    <source>
        <dbReference type="ARBA" id="ARBA00044550"/>
    </source>
</evidence>
<dbReference type="Pfam" id="PF00271">
    <property type="entry name" value="Helicase_C"/>
    <property type="match status" value="1"/>
</dbReference>
<dbReference type="EC" id="5.6.2.4" evidence="10"/>
<keyword evidence="3" id="KW-0547">Nucleotide-binding</keyword>
<dbReference type="GO" id="GO:0004386">
    <property type="term" value="F:helicase activity"/>
    <property type="evidence" value="ECO:0007669"/>
    <property type="project" value="UniProtKB-KW"/>
</dbReference>
<sequence length="602" mass="64682">MLDVSTAPTGTTDLDPNDPDPNDPDPNDPDTHEPDLPDLDRTALERFGWEHVHHGQREAVEHLLAGRDVVTIMPTGYGKSAVYQLAAVLLDAPVVVASPLIALQADQEAGLLEAPGAPPTASVNSSKSASQLAAAWEMVEGGGASILFVSPEQLAKPEILERLSERGVALVVVDEAHCVSSWGHDFRPDYLRIGDAVRRLGHPTTLALTATASLPVRREIVDRLGMRDPAIVSHGIDRPNIRLAVVRHADADAKRDAVADEVVARAEAAPGSGLVYVATRKDTESLAAILRDRGLSAEAYHGGLAAKRRDGIHGRFHDGETRVVVATSAFGMGIDKPDVRFVVHEAVPESIDAYYQEIGRSGRDGDEASATLHYRSEDLGLRAFFASRKPGRATVRRAVEALEQADGPLTVVDVAERSGLARRTAGSVANLLEEAGVVRSDDRGLVADGPVDAEEAVARVREVTGGQERIAASRLEMMRSYAEARTCRRRVLLGYFGEQDAQECGHCDLCEETGAQDHGAAGTAAQEHDSGTVAADEVSDDAPDESPERCLDVETEVEHREWGRGTVMESEADRATIFFEGQGYRVLSRELVEENGLLTSVE</sequence>
<feature type="domain" description="Helicase ATP-binding" evidence="14">
    <location>
        <begin position="60"/>
        <end position="230"/>
    </location>
</feature>
<feature type="compositionally biased region" description="Basic and acidic residues" evidence="13">
    <location>
        <begin position="29"/>
        <end position="38"/>
    </location>
</feature>
<evidence type="ECO:0000256" key="8">
    <source>
        <dbReference type="ARBA" id="ARBA00023235"/>
    </source>
</evidence>
<keyword evidence="17" id="KW-1185">Reference proteome</keyword>
<comment type="caution">
    <text evidence="16">The sequence shown here is derived from an EMBL/GenBank/DDBJ whole genome shotgun (WGS) entry which is preliminary data.</text>
</comment>
<keyword evidence="2" id="KW-0479">Metal-binding</keyword>
<dbReference type="InterPro" id="IPR032284">
    <property type="entry name" value="RecQ_Zn-bd"/>
</dbReference>
<keyword evidence="8" id="KW-0413">Isomerase</keyword>
<evidence type="ECO:0000256" key="9">
    <source>
        <dbReference type="ARBA" id="ARBA00034617"/>
    </source>
</evidence>
<evidence type="ECO:0000256" key="7">
    <source>
        <dbReference type="ARBA" id="ARBA00023125"/>
    </source>
</evidence>
<feature type="region of interest" description="Disordered" evidence="13">
    <location>
        <begin position="1"/>
        <end position="38"/>
    </location>
</feature>
<dbReference type="PROSITE" id="PS00690">
    <property type="entry name" value="DEAH_ATP_HELICASE"/>
    <property type="match status" value="1"/>
</dbReference>
<organism evidence="16 17">
    <name type="scientific">Frondihabitans peucedani</name>
    <dbReference type="NCBI Taxonomy" id="598626"/>
    <lineage>
        <taxon>Bacteria</taxon>
        <taxon>Bacillati</taxon>
        <taxon>Actinomycetota</taxon>
        <taxon>Actinomycetes</taxon>
        <taxon>Micrococcales</taxon>
        <taxon>Microbacteriaceae</taxon>
        <taxon>Frondihabitans</taxon>
    </lineage>
</organism>
<dbReference type="InterPro" id="IPR027417">
    <property type="entry name" value="P-loop_NTPase"/>
</dbReference>
<dbReference type="PANTHER" id="PTHR13710:SF105">
    <property type="entry name" value="ATP-DEPENDENT DNA HELICASE Q1"/>
    <property type="match status" value="1"/>
</dbReference>